<protein>
    <recommendedName>
        <fullName evidence="2">Pilus assembly protein PilM</fullName>
    </recommendedName>
</protein>
<accession>X1JEC8</accession>
<dbReference type="InterPro" id="IPR043129">
    <property type="entry name" value="ATPase_NBD"/>
</dbReference>
<proteinExistence type="predicted"/>
<evidence type="ECO:0000313" key="1">
    <source>
        <dbReference type="EMBL" id="GAH79875.1"/>
    </source>
</evidence>
<evidence type="ECO:0008006" key="2">
    <source>
        <dbReference type="Google" id="ProtNLM"/>
    </source>
</evidence>
<organism evidence="1">
    <name type="scientific">marine sediment metagenome</name>
    <dbReference type="NCBI Taxonomy" id="412755"/>
    <lineage>
        <taxon>unclassified sequences</taxon>
        <taxon>metagenomes</taxon>
        <taxon>ecological metagenomes</taxon>
    </lineage>
</organism>
<dbReference type="Gene3D" id="3.30.420.40">
    <property type="match status" value="2"/>
</dbReference>
<dbReference type="EMBL" id="BARU01035369">
    <property type="protein sequence ID" value="GAH79875.1"/>
    <property type="molecule type" value="Genomic_DNA"/>
</dbReference>
<gene>
    <name evidence="1" type="ORF">S03H2_55384</name>
</gene>
<name>X1JEC8_9ZZZZ</name>
<sequence length="76" mass="8661">WVSERLVPSLRMVYVTGGGSQVRGLPELLSDALSVPVDRWSPVEGLHRDTREGRETWDYRMAVAYGLALRKFERSV</sequence>
<feature type="non-terminal residue" evidence="1">
    <location>
        <position position="1"/>
    </location>
</feature>
<reference evidence="1" key="1">
    <citation type="journal article" date="2014" name="Front. Microbiol.">
        <title>High frequency of phylogenetically diverse reductive dehalogenase-homologous genes in deep subseafloor sedimentary metagenomes.</title>
        <authorList>
            <person name="Kawai M."/>
            <person name="Futagami T."/>
            <person name="Toyoda A."/>
            <person name="Takaki Y."/>
            <person name="Nishi S."/>
            <person name="Hori S."/>
            <person name="Arai W."/>
            <person name="Tsubouchi T."/>
            <person name="Morono Y."/>
            <person name="Uchiyama I."/>
            <person name="Ito T."/>
            <person name="Fujiyama A."/>
            <person name="Inagaki F."/>
            <person name="Takami H."/>
        </authorList>
    </citation>
    <scope>NUCLEOTIDE SEQUENCE</scope>
    <source>
        <strain evidence="1">Expedition CK06-06</strain>
    </source>
</reference>
<dbReference type="AlphaFoldDB" id="X1JEC8"/>
<comment type="caution">
    <text evidence="1">The sequence shown here is derived from an EMBL/GenBank/DDBJ whole genome shotgun (WGS) entry which is preliminary data.</text>
</comment>
<dbReference type="SUPFAM" id="SSF53067">
    <property type="entry name" value="Actin-like ATPase domain"/>
    <property type="match status" value="1"/>
</dbReference>